<gene>
    <name evidence="2" type="ORF">B0J12DRAFT_777163</name>
</gene>
<evidence type="ECO:0000313" key="2">
    <source>
        <dbReference type="EMBL" id="KAH7014056.1"/>
    </source>
</evidence>
<evidence type="ECO:0000256" key="1">
    <source>
        <dbReference type="SAM" id="MobiDB-lite"/>
    </source>
</evidence>
<dbReference type="Proteomes" id="UP000774617">
    <property type="component" value="Unassembled WGS sequence"/>
</dbReference>
<feature type="region of interest" description="Disordered" evidence="1">
    <location>
        <begin position="199"/>
        <end position="251"/>
    </location>
</feature>
<keyword evidence="3" id="KW-1185">Reference proteome</keyword>
<protein>
    <submittedName>
        <fullName evidence="2">Uncharacterized protein</fullName>
    </submittedName>
</protein>
<name>A0ABQ8FTS0_9PEZI</name>
<proteinExistence type="predicted"/>
<reference evidence="2 3" key="1">
    <citation type="journal article" date="2021" name="Nat. Commun.">
        <title>Genetic determinants of endophytism in the Arabidopsis root mycobiome.</title>
        <authorList>
            <person name="Mesny F."/>
            <person name="Miyauchi S."/>
            <person name="Thiergart T."/>
            <person name="Pickel B."/>
            <person name="Atanasova L."/>
            <person name="Karlsson M."/>
            <person name="Huettel B."/>
            <person name="Barry K.W."/>
            <person name="Haridas S."/>
            <person name="Chen C."/>
            <person name="Bauer D."/>
            <person name="Andreopoulos W."/>
            <person name="Pangilinan J."/>
            <person name="LaButti K."/>
            <person name="Riley R."/>
            <person name="Lipzen A."/>
            <person name="Clum A."/>
            <person name="Drula E."/>
            <person name="Henrissat B."/>
            <person name="Kohler A."/>
            <person name="Grigoriev I.V."/>
            <person name="Martin F.M."/>
            <person name="Hacquard S."/>
        </authorList>
    </citation>
    <scope>NUCLEOTIDE SEQUENCE [LARGE SCALE GENOMIC DNA]</scope>
    <source>
        <strain evidence="2 3">MPI-SDFR-AT-0080</strain>
    </source>
</reference>
<dbReference type="EMBL" id="JAGTJR010000082">
    <property type="protein sequence ID" value="KAH7014056.1"/>
    <property type="molecule type" value="Genomic_DNA"/>
</dbReference>
<accession>A0ABQ8FTS0</accession>
<organism evidence="2 3">
    <name type="scientific">Macrophomina phaseolina</name>
    <dbReference type="NCBI Taxonomy" id="35725"/>
    <lineage>
        <taxon>Eukaryota</taxon>
        <taxon>Fungi</taxon>
        <taxon>Dikarya</taxon>
        <taxon>Ascomycota</taxon>
        <taxon>Pezizomycotina</taxon>
        <taxon>Dothideomycetes</taxon>
        <taxon>Dothideomycetes incertae sedis</taxon>
        <taxon>Botryosphaeriales</taxon>
        <taxon>Botryosphaeriaceae</taxon>
        <taxon>Macrophomina</taxon>
    </lineage>
</organism>
<comment type="caution">
    <text evidence="2">The sequence shown here is derived from an EMBL/GenBank/DDBJ whole genome shotgun (WGS) entry which is preliminary data.</text>
</comment>
<evidence type="ECO:0000313" key="3">
    <source>
        <dbReference type="Proteomes" id="UP000774617"/>
    </source>
</evidence>
<sequence>MALSPSVQSGQTILVSSPAVAEWLDHDDVKYLGCHSQHRLTFEVQIDAPTYHAALMLRIPLSLKEFANKKFVYSIIPPDNLRSLRVDSNGNDISERVRDVFAKGKRPITIIHFSVDRPAMIVGPPEGSGRLRSSSSEEALRALHSLSSLTEFTLHVLSESMGEAQLKHLLSLCGGPFRLGPNHVQSLYAGKGGKLLCRTEEQSHHAESPPSYDELALTPPPPAGGHASTSTPEAPPGKKRKAPASPGDSITDQQRSLIEQQFDVFGKRLEEHLNKQWERKLDDRLMEVRESILSEVDDHLERQLAEIRVEILDTAYDWIEEGKKETDDVLTEQLDDRLLDIKEEVRDTVKEELEMAEENIRADLRHALG</sequence>